<accession>A0A9W8Q9E7</accession>
<evidence type="ECO:0000313" key="4">
    <source>
        <dbReference type="Proteomes" id="UP001144673"/>
    </source>
</evidence>
<dbReference type="Pfam" id="PF09995">
    <property type="entry name" value="MPAB_Lcp_cat"/>
    <property type="match status" value="1"/>
</dbReference>
<dbReference type="PANTHER" id="PTHR37539:SF1">
    <property type="entry name" value="ER-BOUND OXYGENASE MPAB_MPAB'_RUBBER OXYGENASE CATALYTIC DOMAIN-CONTAINING PROTEIN"/>
    <property type="match status" value="1"/>
</dbReference>
<evidence type="ECO:0000313" key="3">
    <source>
        <dbReference type="EMBL" id="KAJ4147856.1"/>
    </source>
</evidence>
<evidence type="ECO:0000259" key="2">
    <source>
        <dbReference type="Pfam" id="PF09995"/>
    </source>
</evidence>
<name>A0A9W8Q9E7_AKAMU</name>
<dbReference type="AlphaFoldDB" id="A0A9W8Q9E7"/>
<organism evidence="3 4">
    <name type="scientific">Akanthomyces muscarius</name>
    <name type="common">Entomopathogenic fungus</name>
    <name type="synonym">Lecanicillium muscarium</name>
    <dbReference type="NCBI Taxonomy" id="2231603"/>
    <lineage>
        <taxon>Eukaryota</taxon>
        <taxon>Fungi</taxon>
        <taxon>Dikarya</taxon>
        <taxon>Ascomycota</taxon>
        <taxon>Pezizomycotina</taxon>
        <taxon>Sordariomycetes</taxon>
        <taxon>Hypocreomycetidae</taxon>
        <taxon>Hypocreales</taxon>
        <taxon>Cordycipitaceae</taxon>
        <taxon>Akanthomyces</taxon>
    </lineage>
</organism>
<dbReference type="GeneID" id="80889517"/>
<comment type="caution">
    <text evidence="3">The sequence shown here is derived from an EMBL/GenBank/DDBJ whole genome shotgun (WGS) entry which is preliminary data.</text>
</comment>
<gene>
    <name evidence="3" type="ORF">LMH87_002358</name>
</gene>
<feature type="transmembrane region" description="Helical" evidence="1">
    <location>
        <begin position="421"/>
        <end position="439"/>
    </location>
</feature>
<dbReference type="Proteomes" id="UP001144673">
    <property type="component" value="Chromosome 3"/>
</dbReference>
<evidence type="ECO:0000256" key="1">
    <source>
        <dbReference type="SAM" id="Phobius"/>
    </source>
</evidence>
<dbReference type="EMBL" id="JAJHUN010000010">
    <property type="protein sequence ID" value="KAJ4147856.1"/>
    <property type="molecule type" value="Genomic_DNA"/>
</dbReference>
<dbReference type="InterPro" id="IPR037473">
    <property type="entry name" value="Lcp-like"/>
</dbReference>
<sequence>MSSDQELGATAQTCGHEFVWTAQHPQIQDIRKMLHTYDELANDALARIDVLSPPTEKAPGGCPMQKRDLYALLERYSESDQTIGKLWNQVTEVPDWVDWEQIRRGQKFVYQYHAQIQLCLLFTSLLGGMGAWRIVETLSRTGGFGVNVCRRRLLETLLHFVQVVESLDSVKPHGTGFASSVRVRLLHANVRRRIMRLEKQRQGYYDTEQWGVPINDLHQVATIMAYSASLVFLSLPRVGIFCTEQQIADYLALWRWVGYIMGTPVDWMATPAAAKAMMEAVLVSEVKPSTNSQIIANNIITAQTNFPPLFASRQFLAALAYRLNGEELAAALNIEAPNVWYRSLASLQGVMLNFLSSTYALLPQTWQARRDKRFIQYSHNMVTNRKFGGLDGATIFELQYMPEIGRMTEMGRINISFWQRVMDYTMGIFMLFSGMIFLYV</sequence>
<protein>
    <recommendedName>
        <fullName evidence="2">ER-bound oxygenase mpaB/mpaB'/Rubber oxygenase catalytic domain-containing protein</fullName>
    </recommendedName>
</protein>
<keyword evidence="1" id="KW-0812">Transmembrane</keyword>
<dbReference type="InterPro" id="IPR018713">
    <property type="entry name" value="MPAB/Lcp_cat_dom"/>
</dbReference>
<dbReference type="RefSeq" id="XP_056050797.1">
    <property type="nucleotide sequence ID" value="XM_056193797.1"/>
</dbReference>
<keyword evidence="1" id="KW-0472">Membrane</keyword>
<dbReference type="GO" id="GO:0016491">
    <property type="term" value="F:oxidoreductase activity"/>
    <property type="evidence" value="ECO:0007669"/>
    <property type="project" value="InterPro"/>
</dbReference>
<dbReference type="KEGG" id="amus:LMH87_002358"/>
<reference evidence="3" key="1">
    <citation type="journal article" date="2023" name="Access Microbiol">
        <title>De-novo genome assembly for Akanthomyces muscarius, a biocontrol agent of insect agricultural pests.</title>
        <authorList>
            <person name="Erdos Z."/>
            <person name="Studholme D.J."/>
            <person name="Raymond B."/>
            <person name="Sharma M."/>
        </authorList>
    </citation>
    <scope>NUCLEOTIDE SEQUENCE</scope>
    <source>
        <strain evidence="3">Ve6</strain>
    </source>
</reference>
<proteinExistence type="predicted"/>
<feature type="domain" description="ER-bound oxygenase mpaB/mpaB'/Rubber oxygenase catalytic" evidence="2">
    <location>
        <begin position="135"/>
        <end position="342"/>
    </location>
</feature>
<keyword evidence="1" id="KW-1133">Transmembrane helix</keyword>
<dbReference type="PANTHER" id="PTHR37539">
    <property type="entry name" value="SECRETED PROTEIN-RELATED"/>
    <property type="match status" value="1"/>
</dbReference>
<keyword evidence="4" id="KW-1185">Reference proteome</keyword>